<gene>
    <name evidence="5" type="ORF">SAMN05444169_0416</name>
</gene>
<protein>
    <submittedName>
        <fullName evidence="5">Riboflavin-specific deaminase C-terminal domain-containing protein</fullName>
    </submittedName>
</protein>
<proteinExistence type="predicted"/>
<dbReference type="Proteomes" id="UP000190675">
    <property type="component" value="Chromosome I"/>
</dbReference>
<dbReference type="GO" id="GO:0009231">
    <property type="term" value="P:riboflavin biosynthetic process"/>
    <property type="evidence" value="ECO:0007669"/>
    <property type="project" value="InterPro"/>
</dbReference>
<sequence length="269" mass="28296">MHTSNFPSGKSVSSDRWEDFSDLFREGRQPLPRAWADVFGPLRKGTVDDLVIVGQIGQSLDGRIATESGHSKYINGPGGLVHLHRLRALMDAVVVGVGTAIADDPQLTVRRVAGPQPARVVVDPKGRLGGSARMFADNGVRRLLITAQGTCCAPPSGVEIVALPVVDGQIAPSAILAALAGCGMRRVLIEGGANTVSRFLAAGCLDRLHVMVAPIVLGAGGPGLIVPPVERADQAQRMPFRVHQIGDDVLFDCDLSAQRVPLGVAKKST</sequence>
<evidence type="ECO:0000256" key="1">
    <source>
        <dbReference type="ARBA" id="ARBA00005104"/>
    </source>
</evidence>
<dbReference type="EMBL" id="LT670818">
    <property type="protein sequence ID" value="SHG07927.1"/>
    <property type="molecule type" value="Genomic_DNA"/>
</dbReference>
<evidence type="ECO:0000313" key="5">
    <source>
        <dbReference type="EMBL" id="SHG07927.1"/>
    </source>
</evidence>
<feature type="domain" description="Bacterial bifunctional deaminase-reductase C-terminal" evidence="4">
    <location>
        <begin position="55"/>
        <end position="226"/>
    </location>
</feature>
<accession>A0A1M5GW87</accession>
<dbReference type="PANTHER" id="PTHR38011:SF7">
    <property type="entry name" value="2,5-DIAMINO-6-RIBOSYLAMINO-4(3H)-PYRIMIDINONE 5'-PHOSPHATE REDUCTASE"/>
    <property type="match status" value="1"/>
</dbReference>
<dbReference type="PANTHER" id="PTHR38011">
    <property type="entry name" value="DIHYDROFOLATE REDUCTASE FAMILY PROTEIN (AFU_ORTHOLOGUE AFUA_8G06820)"/>
    <property type="match status" value="1"/>
</dbReference>
<dbReference type="Gene3D" id="3.40.430.10">
    <property type="entry name" value="Dihydrofolate Reductase, subunit A"/>
    <property type="match status" value="1"/>
</dbReference>
<dbReference type="SUPFAM" id="SSF53597">
    <property type="entry name" value="Dihydrofolate reductase-like"/>
    <property type="match status" value="1"/>
</dbReference>
<comment type="pathway">
    <text evidence="1">Cofactor biosynthesis; riboflavin biosynthesis.</text>
</comment>
<keyword evidence="2" id="KW-0521">NADP</keyword>
<dbReference type="Pfam" id="PF01872">
    <property type="entry name" value="RibD_C"/>
    <property type="match status" value="1"/>
</dbReference>
<dbReference type="InterPro" id="IPR024072">
    <property type="entry name" value="DHFR-like_dom_sf"/>
</dbReference>
<evidence type="ECO:0000313" key="6">
    <source>
        <dbReference type="Proteomes" id="UP000190675"/>
    </source>
</evidence>
<evidence type="ECO:0000256" key="3">
    <source>
        <dbReference type="ARBA" id="ARBA00023002"/>
    </source>
</evidence>
<organism evidence="5 6">
    <name type="scientific">Bradyrhizobium erythrophlei</name>
    <dbReference type="NCBI Taxonomy" id="1437360"/>
    <lineage>
        <taxon>Bacteria</taxon>
        <taxon>Pseudomonadati</taxon>
        <taxon>Pseudomonadota</taxon>
        <taxon>Alphaproteobacteria</taxon>
        <taxon>Hyphomicrobiales</taxon>
        <taxon>Nitrobacteraceae</taxon>
        <taxon>Bradyrhizobium</taxon>
    </lineage>
</organism>
<dbReference type="InterPro" id="IPR050765">
    <property type="entry name" value="Riboflavin_Biosynth_HTPR"/>
</dbReference>
<evidence type="ECO:0000259" key="4">
    <source>
        <dbReference type="Pfam" id="PF01872"/>
    </source>
</evidence>
<reference evidence="5 6" key="1">
    <citation type="submission" date="2016-11" db="EMBL/GenBank/DDBJ databases">
        <authorList>
            <person name="Jaros S."/>
            <person name="Januszkiewicz K."/>
            <person name="Wedrychowicz H."/>
        </authorList>
    </citation>
    <scope>NUCLEOTIDE SEQUENCE [LARGE SCALE GENOMIC DNA]</scope>
    <source>
        <strain evidence="5 6">GAS242</strain>
    </source>
</reference>
<dbReference type="GO" id="GO:0008703">
    <property type="term" value="F:5-amino-6-(5-phosphoribosylamino)uracil reductase activity"/>
    <property type="evidence" value="ECO:0007669"/>
    <property type="project" value="InterPro"/>
</dbReference>
<name>A0A1M5GW87_9BRAD</name>
<dbReference type="AlphaFoldDB" id="A0A1M5GW87"/>
<dbReference type="InterPro" id="IPR002734">
    <property type="entry name" value="RibDG_C"/>
</dbReference>
<keyword evidence="3" id="KW-0560">Oxidoreductase</keyword>
<evidence type="ECO:0000256" key="2">
    <source>
        <dbReference type="ARBA" id="ARBA00022857"/>
    </source>
</evidence>